<dbReference type="Gene3D" id="3.40.50.300">
    <property type="entry name" value="P-loop containing nucleotide triphosphate hydrolases"/>
    <property type="match status" value="1"/>
</dbReference>
<dbReference type="SUPFAM" id="SSF52540">
    <property type="entry name" value="P-loop containing nucleoside triphosphate hydrolases"/>
    <property type="match status" value="1"/>
</dbReference>
<dbReference type="InterPro" id="IPR002624">
    <property type="entry name" value="DCK/DGK"/>
</dbReference>
<dbReference type="Proteomes" id="UP000249739">
    <property type="component" value="Unassembled WGS sequence"/>
</dbReference>
<evidence type="ECO:0000313" key="4">
    <source>
        <dbReference type="EMBL" id="PZP53613.1"/>
    </source>
</evidence>
<feature type="domain" description="Deoxynucleoside kinase" evidence="3">
    <location>
        <begin position="7"/>
        <end position="180"/>
    </location>
</feature>
<gene>
    <name evidence="4" type="ORF">DI586_10810</name>
</gene>
<dbReference type="PANTHER" id="PTHR10513">
    <property type="entry name" value="DEOXYNUCLEOSIDE KINASE"/>
    <property type="match status" value="1"/>
</dbReference>
<dbReference type="GO" id="GO:0019136">
    <property type="term" value="F:deoxynucleoside kinase activity"/>
    <property type="evidence" value="ECO:0007669"/>
    <property type="project" value="InterPro"/>
</dbReference>
<feature type="active site" description="Proton acceptor" evidence="1">
    <location>
        <position position="77"/>
    </location>
</feature>
<dbReference type="PANTHER" id="PTHR10513:SF35">
    <property type="entry name" value="DEOXYADENOSINE KINASE"/>
    <property type="match status" value="1"/>
</dbReference>
<name>A0A2W5FF61_9BACT</name>
<protein>
    <submittedName>
        <fullName evidence="4">Deoxyadenosine kinase</fullName>
    </submittedName>
</protein>
<dbReference type="GO" id="GO:0005524">
    <property type="term" value="F:ATP binding"/>
    <property type="evidence" value="ECO:0007669"/>
    <property type="project" value="UniProtKB-KW"/>
</dbReference>
<feature type="binding site" evidence="2">
    <location>
        <begin position="132"/>
        <end position="136"/>
    </location>
    <ligand>
        <name>ATP</name>
        <dbReference type="ChEBI" id="CHEBI:30616"/>
    </ligand>
</feature>
<evidence type="ECO:0000259" key="3">
    <source>
        <dbReference type="Pfam" id="PF01712"/>
    </source>
</evidence>
<keyword evidence="2" id="KW-0547">Nucleotide-binding</keyword>
<proteinExistence type="predicted"/>
<dbReference type="GO" id="GO:0005737">
    <property type="term" value="C:cytoplasm"/>
    <property type="evidence" value="ECO:0007669"/>
    <property type="project" value="TreeGrafter"/>
</dbReference>
<dbReference type="AlphaFoldDB" id="A0A2W5FF61"/>
<organism evidence="4 5">
    <name type="scientific">Micavibrio aeruginosavorus</name>
    <dbReference type="NCBI Taxonomy" id="349221"/>
    <lineage>
        <taxon>Bacteria</taxon>
        <taxon>Pseudomonadati</taxon>
        <taxon>Bdellovibrionota</taxon>
        <taxon>Bdellovibrionia</taxon>
        <taxon>Bdellovibrionales</taxon>
        <taxon>Pseudobdellovibrionaceae</taxon>
        <taxon>Micavibrio</taxon>
    </lineage>
</organism>
<reference evidence="4 5" key="1">
    <citation type="submission" date="2017-08" db="EMBL/GenBank/DDBJ databases">
        <title>Infants hospitalized years apart are colonized by the same room-sourced microbial strains.</title>
        <authorList>
            <person name="Brooks B."/>
            <person name="Olm M.R."/>
            <person name="Firek B.A."/>
            <person name="Baker R."/>
            <person name="Thomas B.C."/>
            <person name="Morowitz M.J."/>
            <person name="Banfield J.F."/>
        </authorList>
    </citation>
    <scope>NUCLEOTIDE SEQUENCE [LARGE SCALE GENOMIC DNA]</scope>
    <source>
        <strain evidence="4">S2_006_000_R2_64</strain>
    </source>
</reference>
<dbReference type="PIRSF" id="PIRSF000705">
    <property type="entry name" value="DNK"/>
    <property type="match status" value="1"/>
</dbReference>
<evidence type="ECO:0000313" key="5">
    <source>
        <dbReference type="Proteomes" id="UP000249739"/>
    </source>
</evidence>
<evidence type="ECO:0000256" key="2">
    <source>
        <dbReference type="PIRSR" id="PIRSR000705-3"/>
    </source>
</evidence>
<dbReference type="InterPro" id="IPR050566">
    <property type="entry name" value="Deoxyribonucleoside_kinase"/>
</dbReference>
<sequence>MRIELVGGLGVGKSTLCDALGKIGFHCLYETLDTNPFLADCYADPANFRFSSQMWFVLSKFHEILKSGPEHRIKVLDQSVLNVRAYTNLLFRNEDTKAHDIIDQCFAYLEEKTGPPDLLINLACSPREQLRRIKMRSRSFELGIGLDYVTDLQNEINALLEQVKSSCRIIEIDTEEIYLPGNFAFAEQLAKQIARISGLSEDKVIDPDFPRQYSLAG</sequence>
<accession>A0A2W5FF61</accession>
<comment type="caution">
    <text evidence="4">The sequence shown here is derived from an EMBL/GenBank/DDBJ whole genome shotgun (WGS) entry which is preliminary data.</text>
</comment>
<keyword evidence="4" id="KW-0808">Transferase</keyword>
<dbReference type="EMBL" id="QFOT01000172">
    <property type="protein sequence ID" value="PZP53613.1"/>
    <property type="molecule type" value="Genomic_DNA"/>
</dbReference>
<keyword evidence="2" id="KW-0067">ATP-binding</keyword>
<evidence type="ECO:0000256" key="1">
    <source>
        <dbReference type="PIRSR" id="PIRSR000705-1"/>
    </source>
</evidence>
<feature type="binding site" evidence="2">
    <location>
        <begin position="7"/>
        <end position="15"/>
    </location>
    <ligand>
        <name>ATP</name>
        <dbReference type="ChEBI" id="CHEBI:30616"/>
    </ligand>
</feature>
<keyword evidence="4" id="KW-0418">Kinase</keyword>
<dbReference type="InterPro" id="IPR031314">
    <property type="entry name" value="DNK_dom"/>
</dbReference>
<dbReference type="Pfam" id="PF01712">
    <property type="entry name" value="dNK"/>
    <property type="match status" value="1"/>
</dbReference>
<dbReference type="InterPro" id="IPR027417">
    <property type="entry name" value="P-loop_NTPase"/>
</dbReference>